<organism evidence="1 2">
    <name type="scientific">Acetobacterium wieringae</name>
    <dbReference type="NCBI Taxonomy" id="52694"/>
    <lineage>
        <taxon>Bacteria</taxon>
        <taxon>Bacillati</taxon>
        <taxon>Bacillota</taxon>
        <taxon>Clostridia</taxon>
        <taxon>Eubacteriales</taxon>
        <taxon>Eubacteriaceae</taxon>
        <taxon>Acetobacterium</taxon>
    </lineage>
</organism>
<proteinExistence type="predicted"/>
<gene>
    <name evidence="1" type="ORF">LNN31_13585</name>
</gene>
<keyword evidence="2" id="KW-1185">Reference proteome</keyword>
<evidence type="ECO:0000313" key="1">
    <source>
        <dbReference type="EMBL" id="UYO61808.1"/>
    </source>
</evidence>
<evidence type="ECO:0008006" key="3">
    <source>
        <dbReference type="Google" id="ProtNLM"/>
    </source>
</evidence>
<accession>A0ABY6HBB9</accession>
<dbReference type="Proteomes" id="UP001163550">
    <property type="component" value="Chromosome"/>
</dbReference>
<protein>
    <recommendedName>
        <fullName evidence="3">Phage protein</fullName>
    </recommendedName>
</protein>
<reference evidence="1" key="1">
    <citation type="submission" date="2021-11" db="EMBL/GenBank/DDBJ databases">
        <title>Isoprene-degrading acetogen.</title>
        <authorList>
            <person name="Yang Y."/>
            <person name="Jin H."/>
            <person name="Yan J."/>
        </authorList>
    </citation>
    <scope>NUCLEOTIDE SEQUENCE</scope>
    <source>
        <strain evidence="1">Berkeley</strain>
    </source>
</reference>
<dbReference type="EMBL" id="CP087994">
    <property type="protein sequence ID" value="UYO61808.1"/>
    <property type="molecule type" value="Genomic_DNA"/>
</dbReference>
<evidence type="ECO:0000313" key="2">
    <source>
        <dbReference type="Proteomes" id="UP001163550"/>
    </source>
</evidence>
<name>A0ABY6HBB9_9FIRM</name>
<dbReference type="RefSeq" id="WP_263992602.1">
    <property type="nucleotide sequence ID" value="NZ_CP087994.1"/>
</dbReference>
<sequence length="85" mass="9896">MSYEQKTIKVNGNEYKLQRMALKQYLRLKDQSSINGVLQDEKFSEGLLENVLIEPKMTLESFDEGDRLKDFAVVVKEIIAFQQPQ</sequence>